<name>A0ACB9KYQ8_9MYRT</name>
<sequence>MGRHPLAWLLMLLAIQLLGTCRCLNDEGLALLRLRERIVSDPFGVLMNWTGNDGEFDHCSWFGVECSDGKVVVLNLGNLCLQGTLAPEIGKLTYIESITLRNNTFSGAIPEEISGLKELEFLDFGFNNFSGPFPSKLGNTLSMTILLLDNNDLLAPLSPEVNQLKLFSESLVDKWIFSFPSKRSSRCAISRACKMVRMEDFIPRRVLLAASGSGGSSPYLREHHLTPATTPNPVEGPSPPPPEPVPPVPELSSVPPPESFTQQKSKKSKTIWSKHPGIMGGVIGGSAFVLITILGVFFCKGAKVATVKPWATGLSGQLQKAFVTGVPKLKRAELETACEDFSNVVGSSSIGTIYKGTLSSGVEIAVASVLVKSAKDWSKDLESQFRSMVETLSKVNHKNFANLIGYCKEEEPFTRMMVFEYAPNGTLFEHLHIKESEHLDWKMRLRIAMGVAYCLEQMHKLNPPIAHKNLNSSAISLTDDYAAKISDYNCWTQVAAAEIENPGFCLVTTSSTSRGPEANVYAFGVVLFEMITGRLPYSVEDSGSVDDWASDYLRGQRPLKEMVDPTLKSFNEQQVEGIGQVIRMCVDPDRRRRPPMAEVTARLRAITSITPDAAIPKISPLWWAEREIISTEAS</sequence>
<accession>A0ACB9KYQ8</accession>
<comment type="caution">
    <text evidence="1">The sequence shown here is derived from an EMBL/GenBank/DDBJ whole genome shotgun (WGS) entry which is preliminary data.</text>
</comment>
<gene>
    <name evidence="1" type="ORF">MLD38_038178</name>
</gene>
<dbReference type="EMBL" id="CM042891">
    <property type="protein sequence ID" value="KAI4302433.1"/>
    <property type="molecule type" value="Genomic_DNA"/>
</dbReference>
<proteinExistence type="predicted"/>
<dbReference type="Proteomes" id="UP001057402">
    <property type="component" value="Chromosome 12"/>
</dbReference>
<organism evidence="1 2">
    <name type="scientific">Melastoma candidum</name>
    <dbReference type="NCBI Taxonomy" id="119954"/>
    <lineage>
        <taxon>Eukaryota</taxon>
        <taxon>Viridiplantae</taxon>
        <taxon>Streptophyta</taxon>
        <taxon>Embryophyta</taxon>
        <taxon>Tracheophyta</taxon>
        <taxon>Spermatophyta</taxon>
        <taxon>Magnoliopsida</taxon>
        <taxon>eudicotyledons</taxon>
        <taxon>Gunneridae</taxon>
        <taxon>Pentapetalae</taxon>
        <taxon>rosids</taxon>
        <taxon>malvids</taxon>
        <taxon>Myrtales</taxon>
        <taxon>Melastomataceae</taxon>
        <taxon>Melastomatoideae</taxon>
        <taxon>Melastomateae</taxon>
        <taxon>Melastoma</taxon>
    </lineage>
</organism>
<reference evidence="2" key="1">
    <citation type="journal article" date="2023" name="Front. Plant Sci.">
        <title>Chromosomal-level genome assembly of Melastoma candidum provides insights into trichome evolution.</title>
        <authorList>
            <person name="Zhong Y."/>
            <person name="Wu W."/>
            <person name="Sun C."/>
            <person name="Zou P."/>
            <person name="Liu Y."/>
            <person name="Dai S."/>
            <person name="Zhou R."/>
        </authorList>
    </citation>
    <scope>NUCLEOTIDE SEQUENCE [LARGE SCALE GENOMIC DNA]</scope>
</reference>
<protein>
    <submittedName>
        <fullName evidence="1">Uncharacterized protein</fullName>
    </submittedName>
</protein>
<keyword evidence="2" id="KW-1185">Reference proteome</keyword>
<evidence type="ECO:0000313" key="2">
    <source>
        <dbReference type="Proteomes" id="UP001057402"/>
    </source>
</evidence>
<evidence type="ECO:0000313" key="1">
    <source>
        <dbReference type="EMBL" id="KAI4302433.1"/>
    </source>
</evidence>